<feature type="domain" description="PX" evidence="3">
    <location>
        <begin position="17"/>
        <end position="162"/>
    </location>
</feature>
<dbReference type="KEGG" id="spar:SPRG_05500"/>
<proteinExistence type="predicted"/>
<dbReference type="PANTHER" id="PTHR22765">
    <property type="entry name" value="RING FINGER AND PROTEASE ASSOCIATED DOMAIN-CONTAINING"/>
    <property type="match status" value="1"/>
</dbReference>
<dbReference type="SMART" id="SM00184">
    <property type="entry name" value="RING"/>
    <property type="match status" value="1"/>
</dbReference>
<dbReference type="InterPro" id="IPR051826">
    <property type="entry name" value="E3_ubiquitin-ligase_domain"/>
</dbReference>
<dbReference type="SUPFAM" id="SSF57850">
    <property type="entry name" value="RING/U-box"/>
    <property type="match status" value="1"/>
</dbReference>
<dbReference type="Gene3D" id="3.30.40.10">
    <property type="entry name" value="Zinc/RING finger domain, C3HC4 (zinc finger)"/>
    <property type="match status" value="1"/>
</dbReference>
<dbReference type="InterPro" id="IPR036871">
    <property type="entry name" value="PX_dom_sf"/>
</dbReference>
<dbReference type="GeneID" id="24127892"/>
<dbReference type="InterPro" id="IPR013083">
    <property type="entry name" value="Znf_RING/FYVE/PHD"/>
</dbReference>
<dbReference type="EMBL" id="KK583205">
    <property type="protein sequence ID" value="KDO29544.1"/>
    <property type="molecule type" value="Genomic_DNA"/>
</dbReference>
<keyword evidence="1" id="KW-0863">Zinc-finger</keyword>
<evidence type="ECO:0008006" key="6">
    <source>
        <dbReference type="Google" id="ProtNLM"/>
    </source>
</evidence>
<evidence type="ECO:0000259" key="2">
    <source>
        <dbReference type="PROSITE" id="PS50089"/>
    </source>
</evidence>
<evidence type="ECO:0000259" key="3">
    <source>
        <dbReference type="PROSITE" id="PS50195"/>
    </source>
</evidence>
<dbReference type="SUPFAM" id="SSF64268">
    <property type="entry name" value="PX domain"/>
    <property type="match status" value="1"/>
</dbReference>
<dbReference type="Gene3D" id="3.30.1520.10">
    <property type="entry name" value="Phox-like domain"/>
    <property type="match status" value="1"/>
</dbReference>
<accession>A0A067CFL3</accession>
<dbReference type="RefSeq" id="XP_012199609.1">
    <property type="nucleotide sequence ID" value="XM_012344219.1"/>
</dbReference>
<dbReference type="InterPro" id="IPR001683">
    <property type="entry name" value="PX_dom"/>
</dbReference>
<protein>
    <recommendedName>
        <fullName evidence="6">RING-type domain-containing protein</fullName>
    </recommendedName>
</protein>
<dbReference type="Pfam" id="PF00787">
    <property type="entry name" value="PX"/>
    <property type="match status" value="1"/>
</dbReference>
<name>A0A067CFL3_SAPPC</name>
<dbReference type="Pfam" id="PF13639">
    <property type="entry name" value="zf-RING_2"/>
    <property type="match status" value="1"/>
</dbReference>
<evidence type="ECO:0000256" key="1">
    <source>
        <dbReference type="PROSITE-ProRule" id="PRU00175"/>
    </source>
</evidence>
<dbReference type="Proteomes" id="UP000030745">
    <property type="component" value="Unassembled WGS sequence"/>
</dbReference>
<reference evidence="4 5" key="1">
    <citation type="journal article" date="2013" name="PLoS Genet.">
        <title>Distinctive expansion of potential virulence genes in the genome of the oomycete fish pathogen Saprolegnia parasitica.</title>
        <authorList>
            <person name="Jiang R.H."/>
            <person name="de Bruijn I."/>
            <person name="Haas B.J."/>
            <person name="Belmonte R."/>
            <person name="Lobach L."/>
            <person name="Christie J."/>
            <person name="van den Ackerveken G."/>
            <person name="Bottin A."/>
            <person name="Bulone V."/>
            <person name="Diaz-Moreno S.M."/>
            <person name="Dumas B."/>
            <person name="Fan L."/>
            <person name="Gaulin E."/>
            <person name="Govers F."/>
            <person name="Grenville-Briggs L.J."/>
            <person name="Horner N.R."/>
            <person name="Levin J.Z."/>
            <person name="Mammella M."/>
            <person name="Meijer H.J."/>
            <person name="Morris P."/>
            <person name="Nusbaum C."/>
            <person name="Oome S."/>
            <person name="Phillips A.J."/>
            <person name="van Rooyen D."/>
            <person name="Rzeszutek E."/>
            <person name="Saraiva M."/>
            <person name="Secombes C.J."/>
            <person name="Seidl M.F."/>
            <person name="Snel B."/>
            <person name="Stassen J.H."/>
            <person name="Sykes S."/>
            <person name="Tripathy S."/>
            <person name="van den Berg H."/>
            <person name="Vega-Arreguin J.C."/>
            <person name="Wawra S."/>
            <person name="Young S.K."/>
            <person name="Zeng Q."/>
            <person name="Dieguez-Uribeondo J."/>
            <person name="Russ C."/>
            <person name="Tyler B.M."/>
            <person name="van West P."/>
        </authorList>
    </citation>
    <scope>NUCLEOTIDE SEQUENCE [LARGE SCALE GENOMIC DNA]</scope>
    <source>
        <strain evidence="4 5">CBS 223.65</strain>
    </source>
</reference>
<dbReference type="AlphaFoldDB" id="A0A067CFL3"/>
<dbReference type="InterPro" id="IPR001841">
    <property type="entry name" value="Znf_RING"/>
</dbReference>
<keyword evidence="1" id="KW-0479">Metal-binding</keyword>
<evidence type="ECO:0000313" key="4">
    <source>
        <dbReference type="EMBL" id="KDO29544.1"/>
    </source>
</evidence>
<dbReference type="GO" id="GO:0008270">
    <property type="term" value="F:zinc ion binding"/>
    <property type="evidence" value="ECO:0007669"/>
    <property type="project" value="UniProtKB-KW"/>
</dbReference>
<organism evidence="4 5">
    <name type="scientific">Saprolegnia parasitica (strain CBS 223.65)</name>
    <dbReference type="NCBI Taxonomy" id="695850"/>
    <lineage>
        <taxon>Eukaryota</taxon>
        <taxon>Sar</taxon>
        <taxon>Stramenopiles</taxon>
        <taxon>Oomycota</taxon>
        <taxon>Saprolegniomycetes</taxon>
        <taxon>Saprolegniales</taxon>
        <taxon>Saprolegniaceae</taxon>
        <taxon>Saprolegnia</taxon>
    </lineage>
</organism>
<dbReference type="GO" id="GO:0035091">
    <property type="term" value="F:phosphatidylinositol binding"/>
    <property type="evidence" value="ECO:0007669"/>
    <property type="project" value="InterPro"/>
</dbReference>
<dbReference type="OrthoDB" id="9984778at2759"/>
<dbReference type="OMA" id="PMCREEP"/>
<feature type="non-terminal residue" evidence="4">
    <location>
        <position position="1"/>
    </location>
</feature>
<keyword evidence="5" id="KW-1185">Reference proteome</keyword>
<dbReference type="PROSITE" id="PS50195">
    <property type="entry name" value="PX"/>
    <property type="match status" value="1"/>
</dbReference>
<feature type="domain" description="RING-type" evidence="2">
    <location>
        <begin position="200"/>
        <end position="245"/>
    </location>
</feature>
<dbReference type="CDD" id="cd06093">
    <property type="entry name" value="PX_domain"/>
    <property type="match status" value="1"/>
</dbReference>
<sequence>MALNTARLERAQLVASELATVSTSNVTRVGPAYACVTYYKMDISFKRTPHKWTIAKRYSEFFALRRTLKSLMHRAKKQPSDKVALPLKLLDDAISKAFPRRHFRADNEAIIAERRAALEAFVQLLVKIMSSFPPDFDRDTRAGLLKDLHGLLKLFLAFPEEQLHLDAKRTLAILALEDVVVAASSDEASTTASVVSEDCCSICLCDWHDAECATMHVVKLPCNHVFHEECVLDWLNGSAECPLCRSEPPPR</sequence>
<keyword evidence="1" id="KW-0862">Zinc</keyword>
<evidence type="ECO:0000313" key="5">
    <source>
        <dbReference type="Proteomes" id="UP000030745"/>
    </source>
</evidence>
<gene>
    <name evidence="4" type="ORF">SPRG_05500</name>
</gene>
<dbReference type="GO" id="GO:0006511">
    <property type="term" value="P:ubiquitin-dependent protein catabolic process"/>
    <property type="evidence" value="ECO:0007669"/>
    <property type="project" value="TreeGrafter"/>
</dbReference>
<dbReference type="STRING" id="695850.A0A067CFL3"/>
<dbReference type="VEuPathDB" id="FungiDB:SPRG_05500"/>
<dbReference type="PROSITE" id="PS50089">
    <property type="entry name" value="ZF_RING_2"/>
    <property type="match status" value="1"/>
</dbReference>
<dbReference type="GO" id="GO:0061630">
    <property type="term" value="F:ubiquitin protein ligase activity"/>
    <property type="evidence" value="ECO:0007669"/>
    <property type="project" value="TreeGrafter"/>
</dbReference>